<keyword evidence="2" id="KW-1185">Reference proteome</keyword>
<proteinExistence type="predicted"/>
<gene>
    <name evidence="1" type="ORF">PQJ73_09015</name>
</gene>
<organism evidence="1 2">
    <name type="scientific">Rhodoplanes tepidamans</name>
    <name type="common">Rhodoplanes cryptolactis</name>
    <dbReference type="NCBI Taxonomy" id="200616"/>
    <lineage>
        <taxon>Bacteria</taxon>
        <taxon>Pseudomonadati</taxon>
        <taxon>Pseudomonadota</taxon>
        <taxon>Alphaproteobacteria</taxon>
        <taxon>Hyphomicrobiales</taxon>
        <taxon>Nitrobacteraceae</taxon>
        <taxon>Rhodoplanes</taxon>
    </lineage>
</organism>
<dbReference type="RefSeq" id="WP_272776664.1">
    <property type="nucleotide sequence ID" value="NZ_JAQQLI010000010.1"/>
</dbReference>
<dbReference type="EMBL" id="JAQQLI010000010">
    <property type="protein sequence ID" value="MDC7785819.1"/>
    <property type="molecule type" value="Genomic_DNA"/>
</dbReference>
<reference evidence="1" key="1">
    <citation type="journal article" date="2023" name="Microbiol Resour">
        <title>Genome Sequences of Rhodoplanes serenus and Two Thermotolerant Strains, Rhodoplanes tepidamans and 'Rhodoplanes cryptolactis,' Further Refine the Genus.</title>
        <authorList>
            <person name="Rayyan A.A."/>
            <person name="Kyndt J.A."/>
        </authorList>
    </citation>
    <scope>NUCLEOTIDE SEQUENCE</scope>
    <source>
        <strain evidence="1">DSM 9987</strain>
    </source>
</reference>
<accession>A0ABT5J871</accession>
<sequence>MNHKFRPGQNVRLLGGMLHRQVTEGPWEIVRQLPYTDGDFQYRIKSGREVCERVVRESEIEVMRR</sequence>
<protein>
    <recommendedName>
        <fullName evidence="3">DUF5348 domain-containing protein</fullName>
    </recommendedName>
</protein>
<comment type="caution">
    <text evidence="1">The sequence shown here is derived from an EMBL/GenBank/DDBJ whole genome shotgun (WGS) entry which is preliminary data.</text>
</comment>
<reference evidence="1" key="2">
    <citation type="submission" date="2023-02" db="EMBL/GenBank/DDBJ databases">
        <authorList>
            <person name="Rayyan A."/>
            <person name="Meyer T."/>
            <person name="Kyndt J.A."/>
        </authorList>
    </citation>
    <scope>NUCLEOTIDE SEQUENCE</scope>
    <source>
        <strain evidence="1">DSM 9987</strain>
    </source>
</reference>
<evidence type="ECO:0008006" key="3">
    <source>
        <dbReference type="Google" id="ProtNLM"/>
    </source>
</evidence>
<evidence type="ECO:0000313" key="1">
    <source>
        <dbReference type="EMBL" id="MDC7785819.1"/>
    </source>
</evidence>
<name>A0ABT5J871_RHOTP</name>
<evidence type="ECO:0000313" key="2">
    <source>
        <dbReference type="Proteomes" id="UP001165652"/>
    </source>
</evidence>
<dbReference type="Proteomes" id="UP001165652">
    <property type="component" value="Unassembled WGS sequence"/>
</dbReference>